<evidence type="ECO:0000256" key="1">
    <source>
        <dbReference type="SAM" id="MobiDB-lite"/>
    </source>
</evidence>
<gene>
    <name evidence="2" type="ORF">PSH92_04375</name>
</gene>
<keyword evidence="3" id="KW-1185">Reference proteome</keyword>
<proteinExistence type="predicted"/>
<dbReference type="EMBL" id="CP117451">
    <property type="protein sequence ID" value="WLH02110.1"/>
    <property type="molecule type" value="Genomic_DNA"/>
</dbReference>
<accession>A0ABY9FI46</accession>
<feature type="region of interest" description="Disordered" evidence="1">
    <location>
        <begin position="48"/>
        <end position="75"/>
    </location>
</feature>
<organism evidence="2 3">
    <name type="scientific">Pseudomonas beijingensis</name>
    <dbReference type="NCBI Taxonomy" id="2954101"/>
    <lineage>
        <taxon>Bacteria</taxon>
        <taxon>Pseudomonadati</taxon>
        <taxon>Pseudomonadota</taxon>
        <taxon>Gammaproteobacteria</taxon>
        <taxon>Pseudomonadales</taxon>
        <taxon>Pseudomonadaceae</taxon>
        <taxon>Pseudomonas</taxon>
    </lineage>
</organism>
<evidence type="ECO:0000313" key="2">
    <source>
        <dbReference type="EMBL" id="WLH02110.1"/>
    </source>
</evidence>
<dbReference type="Proteomes" id="UP001224838">
    <property type="component" value="Chromosome"/>
</dbReference>
<sequence length="126" mass="14025">MAKTYVKPTLKGFQPSEEVAISLSNTETLTVEIPDAAFEAYSNARLTLGEGSTRPTPVGVFTPLSEGEEGTPLKDVTMPLTNADLKNYIDKYLTDYIDKLVELRYEVSYESRDPDTSEPQMLRIKA</sequence>
<protein>
    <submittedName>
        <fullName evidence="2">Uncharacterized protein</fullName>
    </submittedName>
</protein>
<reference evidence="2 3" key="1">
    <citation type="submission" date="2023-02" db="EMBL/GenBank/DDBJ databases">
        <title>Evolution of Hrp T3SS in non-pathogenic Pseudomonas fluorescens.</title>
        <authorList>
            <person name="Liao K."/>
            <person name="Wei H."/>
            <person name="Gu Y."/>
        </authorList>
    </citation>
    <scope>NUCLEOTIDE SEQUENCE [LARGE SCALE GENOMIC DNA]</scope>
    <source>
        <strain evidence="2 3">FP2034</strain>
    </source>
</reference>
<name>A0ABY9FI46_9PSED</name>
<evidence type="ECO:0000313" key="3">
    <source>
        <dbReference type="Proteomes" id="UP001224838"/>
    </source>
</evidence>
<dbReference type="RefSeq" id="WP_122568896.1">
    <property type="nucleotide sequence ID" value="NZ_CP117425.1"/>
</dbReference>